<organism evidence="1 2">
    <name type="scientific">Candidatus Methylacidithermus pantelleriae</name>
    <dbReference type="NCBI Taxonomy" id="2744239"/>
    <lineage>
        <taxon>Bacteria</taxon>
        <taxon>Pseudomonadati</taxon>
        <taxon>Verrucomicrobiota</taxon>
        <taxon>Methylacidiphilae</taxon>
        <taxon>Methylacidiphilales</taxon>
        <taxon>Methylacidiphilaceae</taxon>
        <taxon>Candidatus Methylacidithermus</taxon>
    </lineage>
</organism>
<evidence type="ECO:0000313" key="1">
    <source>
        <dbReference type="EMBL" id="CAF0694408.1"/>
    </source>
</evidence>
<sequence>MLVCHLLGIQGCFEPPGRETDTVAWWFLCEKTHLDHEDNVTVEEGYVGGGWEVFFGN</sequence>
<proteinExistence type="predicted"/>
<dbReference type="AlphaFoldDB" id="A0A8J2BLV2"/>
<reference evidence="1" key="1">
    <citation type="submission" date="2021-02" db="EMBL/GenBank/DDBJ databases">
        <authorList>
            <person name="Cremers G."/>
            <person name="Picone N."/>
        </authorList>
    </citation>
    <scope>NUCLEOTIDE SEQUENCE</scope>
    <source>
        <strain evidence="1">PQ17</strain>
    </source>
</reference>
<protein>
    <submittedName>
        <fullName evidence="1">Uncharacterized protein</fullName>
    </submittedName>
</protein>
<accession>A0A8J2BLV2</accession>
<comment type="caution">
    <text evidence="1">The sequence shown here is derived from an EMBL/GenBank/DDBJ whole genome shotgun (WGS) entry which is preliminary data.</text>
</comment>
<keyword evidence="2" id="KW-1185">Reference proteome</keyword>
<name>A0A8J2BLV2_9BACT</name>
<dbReference type="EMBL" id="CAJNOB010000008">
    <property type="protein sequence ID" value="CAF0694408.1"/>
    <property type="molecule type" value="Genomic_DNA"/>
</dbReference>
<gene>
    <name evidence="1" type="ORF">MPNT_160043</name>
</gene>
<evidence type="ECO:0000313" key="2">
    <source>
        <dbReference type="Proteomes" id="UP000663859"/>
    </source>
</evidence>
<dbReference type="Proteomes" id="UP000663859">
    <property type="component" value="Unassembled WGS sequence"/>
</dbReference>